<accession>A0A6M4G3X5</accession>
<dbReference type="EMBL" id="CP053021">
    <property type="protein sequence ID" value="QJR01948.1"/>
    <property type="molecule type" value="Genomic_DNA"/>
</dbReference>
<evidence type="ECO:0000313" key="2">
    <source>
        <dbReference type="Proteomes" id="UP000502611"/>
    </source>
</evidence>
<name>A0A6M4G3X5_SPHYA</name>
<dbReference type="AlphaFoldDB" id="A0A6M4G3X5"/>
<dbReference type="RefSeq" id="WP_169860609.1">
    <property type="nucleotide sequence ID" value="NZ_CP053021.1"/>
</dbReference>
<dbReference type="Proteomes" id="UP000502611">
    <property type="component" value="Chromosome"/>
</dbReference>
<organism evidence="1 2">
    <name type="scientific">Sphingobium yanoikuyae</name>
    <name type="common">Sphingomonas yanoikuyae</name>
    <dbReference type="NCBI Taxonomy" id="13690"/>
    <lineage>
        <taxon>Bacteria</taxon>
        <taxon>Pseudomonadati</taxon>
        <taxon>Pseudomonadota</taxon>
        <taxon>Alphaproteobacteria</taxon>
        <taxon>Sphingomonadales</taxon>
        <taxon>Sphingomonadaceae</taxon>
        <taxon>Sphingobium</taxon>
    </lineage>
</organism>
<gene>
    <name evidence="1" type="ORF">HH800_06885</name>
</gene>
<reference evidence="1 2" key="1">
    <citation type="submission" date="2020-04" db="EMBL/GenBank/DDBJ databases">
        <title>The Whole Genome Analysis of High salt-tolerant Sphingobium yanoikuyae YC-XJ2 with Aryl organophosphorus flame retardants (aryl-OPFRs)-degrading capacity and characteristics of Related phosphotriesterase.</title>
        <authorList>
            <person name="Li X."/>
        </authorList>
    </citation>
    <scope>NUCLEOTIDE SEQUENCE [LARGE SCALE GENOMIC DNA]</scope>
    <source>
        <strain evidence="1 2">YC-XJ2</strain>
    </source>
</reference>
<sequence>MIRDLLLAIAPAMIEEVHVPSGPFGLGKNKERRLPTAIHDWLLDNPEGVEIVIQDGWPYIKFRDDAAAALFWFRWSDEITAGRRAAWQETQHSIDNAELEIAKIDRDLERMQDWPDAEPDPAEAARIRVNLQEMENTRSVWMARKASWTADLERWS</sequence>
<proteinExistence type="predicted"/>
<protein>
    <submittedName>
        <fullName evidence="1">Uncharacterized protein</fullName>
    </submittedName>
</protein>
<evidence type="ECO:0000313" key="1">
    <source>
        <dbReference type="EMBL" id="QJR01948.1"/>
    </source>
</evidence>